<dbReference type="InterPro" id="IPR039425">
    <property type="entry name" value="RNA_pol_sigma-70-like"/>
</dbReference>
<dbReference type="OrthoDB" id="656273at2"/>
<dbReference type="PANTHER" id="PTHR43133">
    <property type="entry name" value="RNA POLYMERASE ECF-TYPE SIGMA FACTO"/>
    <property type="match status" value="1"/>
</dbReference>
<dbReference type="PANTHER" id="PTHR43133:SF46">
    <property type="entry name" value="RNA POLYMERASE SIGMA-70 FACTOR ECF SUBFAMILY"/>
    <property type="match status" value="1"/>
</dbReference>
<evidence type="ECO:0000313" key="7">
    <source>
        <dbReference type="EMBL" id="PSL42867.1"/>
    </source>
</evidence>
<evidence type="ECO:0000256" key="1">
    <source>
        <dbReference type="ARBA" id="ARBA00010641"/>
    </source>
</evidence>
<keyword evidence="4" id="KW-0804">Transcription</keyword>
<dbReference type="AlphaFoldDB" id="A0A2P8H9F7"/>
<organism evidence="7 8">
    <name type="scientific">Chitinophaga niastensis</name>
    <dbReference type="NCBI Taxonomy" id="536980"/>
    <lineage>
        <taxon>Bacteria</taxon>
        <taxon>Pseudomonadati</taxon>
        <taxon>Bacteroidota</taxon>
        <taxon>Chitinophagia</taxon>
        <taxon>Chitinophagales</taxon>
        <taxon>Chitinophagaceae</taxon>
        <taxon>Chitinophaga</taxon>
    </lineage>
</organism>
<reference evidence="7 8" key="1">
    <citation type="submission" date="2018-03" db="EMBL/GenBank/DDBJ databases">
        <title>Genomic Encyclopedia of Archaeal and Bacterial Type Strains, Phase II (KMG-II): from individual species to whole genera.</title>
        <authorList>
            <person name="Goeker M."/>
        </authorList>
    </citation>
    <scope>NUCLEOTIDE SEQUENCE [LARGE SCALE GENOMIC DNA]</scope>
    <source>
        <strain evidence="7 8">DSM 24859</strain>
    </source>
</reference>
<evidence type="ECO:0000256" key="2">
    <source>
        <dbReference type="ARBA" id="ARBA00023015"/>
    </source>
</evidence>
<protein>
    <submittedName>
        <fullName evidence="7">RNA polymerase sigma-70 factor (ECF subfamily)</fullName>
    </submittedName>
</protein>
<dbReference type="InterPro" id="IPR007627">
    <property type="entry name" value="RNA_pol_sigma70_r2"/>
</dbReference>
<dbReference type="EMBL" id="PYAW01000010">
    <property type="protein sequence ID" value="PSL42867.1"/>
    <property type="molecule type" value="Genomic_DNA"/>
</dbReference>
<comment type="caution">
    <text evidence="7">The sequence shown here is derived from an EMBL/GenBank/DDBJ whole genome shotgun (WGS) entry which is preliminary data.</text>
</comment>
<dbReference type="InterPro" id="IPR013249">
    <property type="entry name" value="RNA_pol_sigma70_r4_t2"/>
</dbReference>
<dbReference type="InterPro" id="IPR014327">
    <property type="entry name" value="RNA_pol_sigma70_bacteroid"/>
</dbReference>
<dbReference type="InterPro" id="IPR013324">
    <property type="entry name" value="RNA_pol_sigma_r3/r4-like"/>
</dbReference>
<gene>
    <name evidence="7" type="ORF">CLV51_11084</name>
</gene>
<accession>A0A2P8H9F7</accession>
<dbReference type="NCBIfam" id="TIGR02985">
    <property type="entry name" value="Sig70_bacteroi1"/>
    <property type="match status" value="1"/>
</dbReference>
<dbReference type="InterPro" id="IPR014284">
    <property type="entry name" value="RNA_pol_sigma-70_dom"/>
</dbReference>
<evidence type="ECO:0000259" key="6">
    <source>
        <dbReference type="Pfam" id="PF08281"/>
    </source>
</evidence>
<name>A0A2P8H9F7_CHINA</name>
<dbReference type="Gene3D" id="1.10.10.10">
    <property type="entry name" value="Winged helix-like DNA-binding domain superfamily/Winged helix DNA-binding domain"/>
    <property type="match status" value="1"/>
</dbReference>
<keyword evidence="2" id="KW-0805">Transcription regulation</keyword>
<evidence type="ECO:0000259" key="5">
    <source>
        <dbReference type="Pfam" id="PF04542"/>
    </source>
</evidence>
<evidence type="ECO:0000256" key="4">
    <source>
        <dbReference type="ARBA" id="ARBA00023163"/>
    </source>
</evidence>
<feature type="domain" description="RNA polymerase sigma factor 70 region 4 type 2" evidence="6">
    <location>
        <begin position="116"/>
        <end position="167"/>
    </location>
</feature>
<dbReference type="SUPFAM" id="SSF88659">
    <property type="entry name" value="Sigma3 and sigma4 domains of RNA polymerase sigma factors"/>
    <property type="match status" value="1"/>
</dbReference>
<dbReference type="Pfam" id="PF08281">
    <property type="entry name" value="Sigma70_r4_2"/>
    <property type="match status" value="1"/>
</dbReference>
<evidence type="ECO:0000313" key="8">
    <source>
        <dbReference type="Proteomes" id="UP000240971"/>
    </source>
</evidence>
<dbReference type="InterPro" id="IPR013325">
    <property type="entry name" value="RNA_pol_sigma_r2"/>
</dbReference>
<keyword evidence="3" id="KW-0731">Sigma factor</keyword>
<dbReference type="GO" id="GO:0006352">
    <property type="term" value="P:DNA-templated transcription initiation"/>
    <property type="evidence" value="ECO:0007669"/>
    <property type="project" value="InterPro"/>
</dbReference>
<dbReference type="Gene3D" id="1.10.1740.10">
    <property type="match status" value="1"/>
</dbReference>
<dbReference type="NCBIfam" id="TIGR02937">
    <property type="entry name" value="sigma70-ECF"/>
    <property type="match status" value="1"/>
</dbReference>
<dbReference type="RefSeq" id="WP_106531319.1">
    <property type="nucleotide sequence ID" value="NZ_PYAW01000010.1"/>
</dbReference>
<dbReference type="GO" id="GO:0003677">
    <property type="term" value="F:DNA binding"/>
    <property type="evidence" value="ECO:0007669"/>
    <property type="project" value="InterPro"/>
</dbReference>
<dbReference type="GO" id="GO:0016987">
    <property type="term" value="F:sigma factor activity"/>
    <property type="evidence" value="ECO:0007669"/>
    <property type="project" value="UniProtKB-KW"/>
</dbReference>
<comment type="similarity">
    <text evidence="1">Belongs to the sigma-70 factor family. ECF subfamily.</text>
</comment>
<dbReference type="Pfam" id="PF04542">
    <property type="entry name" value="Sigma70_r2"/>
    <property type="match status" value="1"/>
</dbReference>
<dbReference type="InterPro" id="IPR036388">
    <property type="entry name" value="WH-like_DNA-bd_sf"/>
</dbReference>
<dbReference type="CDD" id="cd06171">
    <property type="entry name" value="Sigma70_r4"/>
    <property type="match status" value="1"/>
</dbReference>
<evidence type="ECO:0000256" key="3">
    <source>
        <dbReference type="ARBA" id="ARBA00023082"/>
    </source>
</evidence>
<sequence>MAKIMCVDLPEQEKEKIFKSLFELFNSRLLLFAESMLSANEEAADLVQEAFVALWQRMDSFDNLQAIKVFLYLTVKNKCLNIFKHEKVVRRFTDGYMPEPEDKHIMARLIEAEVLGEVQQALTKLPAGCRNVLHLSYFEGLRNNEIADRLNISINTVKTQKARALRLMRDLLKKQPFHFLFFFGNIF</sequence>
<feature type="domain" description="RNA polymerase sigma-70 region 2" evidence="5">
    <location>
        <begin position="22"/>
        <end position="85"/>
    </location>
</feature>
<keyword evidence="8" id="KW-1185">Reference proteome</keyword>
<dbReference type="SUPFAM" id="SSF88946">
    <property type="entry name" value="Sigma2 domain of RNA polymerase sigma factors"/>
    <property type="match status" value="1"/>
</dbReference>
<dbReference type="Proteomes" id="UP000240971">
    <property type="component" value="Unassembled WGS sequence"/>
</dbReference>
<proteinExistence type="inferred from homology"/>